<dbReference type="InterPro" id="IPR044136">
    <property type="entry name" value="Lys-tRNA-ligase_II_N"/>
</dbReference>
<feature type="domain" description="RHD" evidence="13">
    <location>
        <begin position="209"/>
        <end position="378"/>
    </location>
</feature>
<feature type="domain" description="Lipoyl-binding" evidence="15">
    <location>
        <begin position="2044"/>
        <end position="2126"/>
    </location>
</feature>
<dbReference type="InterPro" id="IPR006195">
    <property type="entry name" value="aa-tRNA-synth_II"/>
</dbReference>
<name>A0ABS2Z9M8_POLSE</name>
<dbReference type="Pfam" id="PF01597">
    <property type="entry name" value="GCV_H"/>
    <property type="match status" value="1"/>
</dbReference>
<dbReference type="PROSITE" id="PS50254">
    <property type="entry name" value="REL_2"/>
    <property type="match status" value="1"/>
</dbReference>
<dbReference type="InterPro" id="IPR002930">
    <property type="entry name" value="GCV_H"/>
</dbReference>
<dbReference type="InterPro" id="IPR002909">
    <property type="entry name" value="IPT_dom"/>
</dbReference>
<evidence type="ECO:0000313" key="16">
    <source>
        <dbReference type="EMBL" id="MBN3294622.1"/>
    </source>
</evidence>
<feature type="compositionally biased region" description="Polar residues" evidence="12">
    <location>
        <begin position="1092"/>
        <end position="1106"/>
    </location>
</feature>
<dbReference type="InterPro" id="IPR012340">
    <property type="entry name" value="NA-bd_OB-fold"/>
</dbReference>
<feature type="non-terminal residue" evidence="16">
    <location>
        <position position="1"/>
    </location>
</feature>
<dbReference type="CDD" id="cd07882">
    <property type="entry name" value="RHD-n_TonEBP"/>
    <property type="match status" value="1"/>
</dbReference>
<feature type="region of interest" description="Disordered" evidence="12">
    <location>
        <begin position="1"/>
        <end position="26"/>
    </location>
</feature>
<accession>A0ABS2Z9M8</accession>
<dbReference type="InterPro" id="IPR017453">
    <property type="entry name" value="GCV_H_sub"/>
</dbReference>
<feature type="compositionally biased region" description="Polar residues" evidence="12">
    <location>
        <begin position="582"/>
        <end position="598"/>
    </location>
</feature>
<feature type="region of interest" description="Disordered" evidence="12">
    <location>
        <begin position="184"/>
        <end position="210"/>
    </location>
</feature>
<keyword evidence="8" id="KW-0030">Aminoacyl-tRNA synthetase</keyword>
<dbReference type="InterPro" id="IPR015646">
    <property type="entry name" value="NFAT5_RHD_DNA-bd"/>
</dbReference>
<feature type="compositionally biased region" description="Low complexity" evidence="12">
    <location>
        <begin position="116"/>
        <end position="129"/>
    </location>
</feature>
<dbReference type="CDD" id="cd00775">
    <property type="entry name" value="LysRS_core"/>
    <property type="match status" value="1"/>
</dbReference>
<keyword evidence="3 16" id="KW-0436">Ligase</keyword>
<evidence type="ECO:0000256" key="11">
    <source>
        <dbReference type="RuleBase" id="RU003748"/>
    </source>
</evidence>
<evidence type="ECO:0000256" key="3">
    <source>
        <dbReference type="ARBA" id="ARBA00022598"/>
    </source>
</evidence>
<dbReference type="PROSITE" id="PS50862">
    <property type="entry name" value="AA_TRNA_LIGASE_II"/>
    <property type="match status" value="1"/>
</dbReference>
<dbReference type="HAMAP" id="MF_00252">
    <property type="entry name" value="Lys_tRNA_synth_class2"/>
    <property type="match status" value="1"/>
</dbReference>
<feature type="compositionally biased region" description="Polar residues" evidence="12">
    <location>
        <begin position="184"/>
        <end position="205"/>
    </location>
</feature>
<evidence type="ECO:0000256" key="4">
    <source>
        <dbReference type="ARBA" id="ARBA00022741"/>
    </source>
</evidence>
<dbReference type="SUPFAM" id="SSF55681">
    <property type="entry name" value="Class II aaRS and biotin synthetases"/>
    <property type="match status" value="1"/>
</dbReference>
<dbReference type="Proteomes" id="UP001166052">
    <property type="component" value="Unassembled WGS sequence"/>
</dbReference>
<dbReference type="SUPFAM" id="SSF50249">
    <property type="entry name" value="Nucleic acid-binding proteins"/>
    <property type="match status" value="1"/>
</dbReference>
<evidence type="ECO:0000256" key="10">
    <source>
        <dbReference type="ARBA" id="ARBA00048573"/>
    </source>
</evidence>
<dbReference type="PROSITE" id="PS50968">
    <property type="entry name" value="BIOTINYL_LIPOYL"/>
    <property type="match status" value="1"/>
</dbReference>
<dbReference type="Pfam" id="PF00152">
    <property type="entry name" value="tRNA-synt_2"/>
    <property type="match status" value="1"/>
</dbReference>
<evidence type="ECO:0000259" key="15">
    <source>
        <dbReference type="PROSITE" id="PS50968"/>
    </source>
</evidence>
<dbReference type="NCBIfam" id="NF002270">
    <property type="entry name" value="PRK01202.1"/>
    <property type="match status" value="1"/>
</dbReference>
<dbReference type="InterPro" id="IPR033753">
    <property type="entry name" value="GCV_H/Fam206"/>
</dbReference>
<evidence type="ECO:0000256" key="9">
    <source>
        <dbReference type="ARBA" id="ARBA00046240"/>
    </source>
</evidence>
<dbReference type="InterPro" id="IPR002313">
    <property type="entry name" value="Lys-tRNA-ligase_II"/>
</dbReference>
<dbReference type="InterPro" id="IPR045864">
    <property type="entry name" value="aa-tRNA-synth_II/BPL/LPL"/>
</dbReference>
<dbReference type="EMBL" id="JAAWVN010027410">
    <property type="protein sequence ID" value="MBN3294622.1"/>
    <property type="molecule type" value="Genomic_DNA"/>
</dbReference>
<dbReference type="GO" id="GO:0016874">
    <property type="term" value="F:ligase activity"/>
    <property type="evidence" value="ECO:0007669"/>
    <property type="project" value="UniProtKB-KW"/>
</dbReference>
<evidence type="ECO:0000256" key="12">
    <source>
        <dbReference type="SAM" id="MobiDB-lite"/>
    </source>
</evidence>
<evidence type="ECO:0000256" key="1">
    <source>
        <dbReference type="ARBA" id="ARBA00001938"/>
    </source>
</evidence>
<evidence type="ECO:0000313" key="17">
    <source>
        <dbReference type="Proteomes" id="UP001166052"/>
    </source>
</evidence>
<dbReference type="InterPro" id="IPR004364">
    <property type="entry name" value="Aa-tRNA-synt_II"/>
</dbReference>
<dbReference type="Gene3D" id="2.60.40.340">
    <property type="entry name" value="Rel homology domain (RHD), DNA-binding domain"/>
    <property type="match status" value="1"/>
</dbReference>
<evidence type="ECO:0000256" key="7">
    <source>
        <dbReference type="ARBA" id="ARBA00022946"/>
    </source>
</evidence>
<feature type="compositionally biased region" description="Low complexity" evidence="12">
    <location>
        <begin position="1053"/>
        <end position="1063"/>
    </location>
</feature>
<comment type="function">
    <text evidence="9">The glycine cleavage system catalyzes the degradation of glycine. The H protein (GCSH) shuttles the methylamine group of glycine from the P protein (GLDC) to the T protein (GCST). Has a pivotal role in the lipoylation of enzymes involved in cellular energetics such as the mitochondrial dihydrolipoyllysine-residue acetyltransferase component of pyruvate dehydrogenase complex (DLAT), and the mitochondrial dihydrolipoyllysine-residue succinyltransferase component of 2-oxoglutarate dehydrogenase complex (DLST).</text>
</comment>
<dbReference type="Pfam" id="PF16179">
    <property type="entry name" value="RHD_dimer"/>
    <property type="match status" value="1"/>
</dbReference>
<comment type="similarity">
    <text evidence="2">Belongs to the GcvH family.</text>
</comment>
<dbReference type="SUPFAM" id="SSF49417">
    <property type="entry name" value="p53-like transcription factors"/>
    <property type="match status" value="1"/>
</dbReference>
<feature type="region of interest" description="Disordered" evidence="12">
    <location>
        <begin position="1413"/>
        <end position="1442"/>
    </location>
</feature>
<evidence type="ECO:0000256" key="2">
    <source>
        <dbReference type="ARBA" id="ARBA00009249"/>
    </source>
</evidence>
<sequence>MGGPHSSFTTSSSPTMHSSTSVTDQASMRVDSCFQKDVVSSPGVTEVLCMEKKMSAGGGSGSSDGTQQHQSTPSKRRTVLNISPPPEDLLDDSRMSCQDEGWQDSEQSSSIWMEDSASNFSVMSSNSYNDNTEVPRKSRKRTPRQRPGPKPASVDGTNMDVFDADSAKGPHFVLSQLAPDNKTCSKGGNVSEGLQPSPQKGQSLCGQYPSKSEGKELKIVVQPETQHRARYLTEGSRGSVKDRTQQGFPTVKLEGINEPVVLQIFVGNDSGRVKPHGFYQACRVTGRNTTPCKEVDIEGTTVIEVSLDPSNNMTLAVDCVGILKLRNADVEARIGVAGSKKKSTRARLVFRVNIGRPDGSVLTLQIPSSPILCTQPAGVPEILKKSLHSCSVKGGEELFIIGKNFLKGAQVIFQENVSDESSWKAEAEIDMELFHQNHLVIKVPPYQKPNISSPVSVVIYVVTNAGRSHEVHPFTYMPEEENSTDINVKKEAPAPSQPCSFEEAIQTRKTNACKLDEACLLPSSLITPAIPLVKNEDVTPMDVSSSQSSAFKSSDVVIASPQQSMELSSNISSSTSAFTSSMVHQQGESEQNQQISSAVYSKSEHLSTINKQDISPTGCFEASGDSLLQQVTQQYQRSSLLLDSIDIQSHERSQSGSGVVEMQQLTETRQQPSLQQLSSGLFTQDNGVAQLEIAVRQLQAGGFSTSSSANNNASLVVQVLEAAAQQQQQQLNSVLFSTNTGTEVMQQHAQENLNNSIFQTGNQSSMFLTSDSAMNKTPETVLQQAEGVLTGQKQQQQILGNINLKQQLQSDIFSSQIEGSLAAPIPMQCAVFSASSENENTQQATPENLFQSGSQSNAIEDNGSQPKQMETSMYQAILHSQNQGGTLFQQSESLVHSGSQQQTALFQKTGDILSIQTSFLKQPPSNPSTPQLCHSQNPMDETQDPQANMFHNQMHSPTQEQVQAALFQAPLTVLTGSSLQADQQQQQQQSTSSLFLSSNSVTSLPTGQLALESKQQSQLSFLSSLQNSGPPEQSSGPGDWNTISHMQQNSSLEQQQPQQPPEEGMFQTISPTSGSSLSQSQQGSHFKPPHSLVSNQESESHQQQTGVLFRSNSLTSQKECQNLLFSGQSQLQSLGNTHSVQETQNQSMYLAQGGMVTVSHQEQPQPMLFENQSSLSSGVTQNEQLQQGLFHTSQSIQLVQGPNSASEQTVSLFMQQASMSRLQGSISQPDLPQTDIFNTQNSVASLQSNSSSPIQQPGTLFQTAATGSINQHSLSQQTSGLFIFGIQNDSGQMINTEGTTLSDQLIAISQSSQNQNENEASIESLLSRSISESGTISDALSTSQNMEKIDDLLVCSIAGVAMLTLFRAARQQVCQMCRFGVQRVKVAFPDMVVFPSIQGNRWRGDKSELKRRLKAEKKAAEKESRLKDNAEQKETNEKTEQNLYAADEENLDPNQYYKIRTQAIQLLKGTAEDPYPHKFHVDLSLTEFIDKYKHLEPGDHLTDVTLNVAGRIHAKRASGAKLLFYDLRGEGVKLQVMANSRNYKSEQEFVHINSKLRRGDVIGVRGNPGKTKKGELSIIPSEMTLLSPCLHMLPHLHFGLKDKETRYRQRYLDLILNDFVRQKFIVRAKIISYLRSFLDQLGFLEIETPMMNLIPGGAVARPFVTYHNELDMNLYMRIAPELYHKMLVVGGIDRVYEVGRQFRNEGIDLTHNPEFTTCEFYMAYADYNDLMEITEKLLSGMVKHITGGYKLKYHPDGPEGECFEIDFTPPFRRVSMVYDLEKELGVKFPPTETFDSDETRKFFDDLCAQKGVECPMPRTTSRLLDKLVGEFLEVTCISPTFICDHPQIMSPLAKWHRSQKGLTERFELFVMKKEICNAYTELNDPIRQRELFEQQAKAKAEGDDEAMFIDENFCTALEYGLPPTAGWGMGIDRLAMFFTDSNNIKIMPHPVLKLSSLSFKHAPFFTSRFQHMFIKYRAAVKMAMRVAFRCVSANFAAALPLRSRVVPQPVYRLSWPRTLTTSSPLSSALKFTDKHEWVRVENGIGTVGISNYAQDALGDVVYCGLPEVGTKLNKMDEFGALESVKAASELYSPLSGEVTEINKALTENPGLVNKSCYGDGWLIKMTIDSPAELDELMDEDSYEKYIKSIEN</sequence>
<feature type="non-terminal residue" evidence="16">
    <location>
        <position position="2151"/>
    </location>
</feature>
<dbReference type="InterPro" id="IPR008967">
    <property type="entry name" value="p53-like_TF_DNA-bd_sf"/>
</dbReference>
<comment type="caution">
    <text evidence="16">The sequence shown here is derived from an EMBL/GenBank/DDBJ whole genome shotgun (WGS) entry which is preliminary data.</text>
</comment>
<dbReference type="NCBIfam" id="NF001756">
    <property type="entry name" value="PRK00484.1"/>
    <property type="match status" value="1"/>
</dbReference>
<dbReference type="InterPro" id="IPR011053">
    <property type="entry name" value="Single_hybrid_motif"/>
</dbReference>
<organism evidence="16 17">
    <name type="scientific">Polypterus senegalus</name>
    <name type="common">Senegal bichir</name>
    <dbReference type="NCBI Taxonomy" id="55291"/>
    <lineage>
        <taxon>Eukaryota</taxon>
        <taxon>Metazoa</taxon>
        <taxon>Chordata</taxon>
        <taxon>Craniata</taxon>
        <taxon>Vertebrata</taxon>
        <taxon>Euteleostomi</taxon>
        <taxon>Actinopterygii</taxon>
        <taxon>Polypteriformes</taxon>
        <taxon>Polypteridae</taxon>
        <taxon>Polypterus</taxon>
    </lineage>
</organism>
<dbReference type="Gene3D" id="2.40.50.100">
    <property type="match status" value="1"/>
</dbReference>
<dbReference type="InterPro" id="IPR013783">
    <property type="entry name" value="Ig-like_fold"/>
</dbReference>
<dbReference type="NCBIfam" id="TIGR00499">
    <property type="entry name" value="lysS_bact"/>
    <property type="match status" value="1"/>
</dbReference>
<gene>
    <name evidence="16" type="primary">Kars</name>
    <name evidence="16" type="ORF">GTO92_0012653</name>
</gene>
<dbReference type="InterPro" id="IPR011539">
    <property type="entry name" value="RHD_DNA_bind_dom"/>
</dbReference>
<dbReference type="InterPro" id="IPR032397">
    <property type="entry name" value="RHD_dimer"/>
</dbReference>
<dbReference type="InterPro" id="IPR037059">
    <property type="entry name" value="RHD_DNA_bind_dom_sf"/>
</dbReference>
<feature type="compositionally biased region" description="Polar residues" evidence="12">
    <location>
        <begin position="928"/>
        <end position="946"/>
    </location>
</feature>
<dbReference type="SUPFAM" id="SSF81296">
    <property type="entry name" value="E set domains"/>
    <property type="match status" value="1"/>
</dbReference>
<dbReference type="Gene3D" id="2.40.50.140">
    <property type="entry name" value="Nucleic acid-binding proteins"/>
    <property type="match status" value="1"/>
</dbReference>
<dbReference type="HAMAP" id="MF_00272">
    <property type="entry name" value="GcvH"/>
    <property type="match status" value="1"/>
</dbReference>
<proteinExistence type="inferred from homology"/>
<dbReference type="NCBIfam" id="TIGR00527">
    <property type="entry name" value="gcvH"/>
    <property type="match status" value="1"/>
</dbReference>
<keyword evidence="4" id="KW-0547">Nucleotide-binding</keyword>
<keyword evidence="5" id="KW-0450">Lipoyl</keyword>
<feature type="region of interest" description="Disordered" evidence="12">
    <location>
        <begin position="50"/>
        <end position="165"/>
    </location>
</feature>
<dbReference type="Pfam" id="PF00554">
    <property type="entry name" value="RHD_DNA_bind"/>
    <property type="match status" value="1"/>
</dbReference>
<dbReference type="Gene3D" id="3.30.930.10">
    <property type="entry name" value="Bira Bifunctional Protein, Domain 2"/>
    <property type="match status" value="1"/>
</dbReference>
<dbReference type="SUPFAM" id="SSF51230">
    <property type="entry name" value="Single hybrid motif"/>
    <property type="match status" value="1"/>
</dbReference>
<feature type="compositionally biased region" description="Low complexity" evidence="12">
    <location>
        <begin position="1"/>
        <end position="23"/>
    </location>
</feature>
<dbReference type="InterPro" id="IPR003016">
    <property type="entry name" value="2-oxoA_DH_lipoyl-BS"/>
</dbReference>
<dbReference type="EC" id="6.1.1.6" evidence="11"/>
<dbReference type="PANTHER" id="PTHR42918:SF9">
    <property type="entry name" value="LYSINE--TRNA LIGASE"/>
    <property type="match status" value="1"/>
</dbReference>
<feature type="compositionally biased region" description="Polar residues" evidence="12">
    <location>
        <begin position="1029"/>
        <end position="1052"/>
    </location>
</feature>
<feature type="region of interest" description="Disordered" evidence="12">
    <location>
        <begin position="1020"/>
        <end position="1106"/>
    </location>
</feature>
<comment type="cofactor">
    <cofactor evidence="1">
        <name>(R)-lipoate</name>
        <dbReference type="ChEBI" id="CHEBI:83088"/>
    </cofactor>
</comment>
<dbReference type="PANTHER" id="PTHR42918">
    <property type="entry name" value="LYSYL-TRNA SYNTHETASE"/>
    <property type="match status" value="1"/>
</dbReference>
<feature type="domain" description="Aminoacyl-transfer RNA synthetases class-II family profile" evidence="14">
    <location>
        <begin position="1624"/>
        <end position="1948"/>
    </location>
</feature>
<dbReference type="InterPro" id="IPR004365">
    <property type="entry name" value="NA-bd_OB_tRNA"/>
</dbReference>
<dbReference type="CDD" id="cd04322">
    <property type="entry name" value="LysRS_N"/>
    <property type="match status" value="1"/>
</dbReference>
<feature type="region of interest" description="Disordered" evidence="12">
    <location>
        <begin position="920"/>
        <end position="946"/>
    </location>
</feature>
<dbReference type="InterPro" id="IPR014756">
    <property type="entry name" value="Ig_E-set"/>
</dbReference>
<keyword evidence="17" id="KW-1185">Reference proteome</keyword>
<evidence type="ECO:0000256" key="8">
    <source>
        <dbReference type="ARBA" id="ARBA00023146"/>
    </source>
</evidence>
<keyword evidence="7" id="KW-0809">Transit peptide</keyword>
<comment type="catalytic activity">
    <reaction evidence="10 11">
        <text>tRNA(Lys) + L-lysine + ATP = L-lysyl-tRNA(Lys) + AMP + diphosphate</text>
        <dbReference type="Rhea" id="RHEA:20792"/>
        <dbReference type="Rhea" id="RHEA-COMP:9696"/>
        <dbReference type="Rhea" id="RHEA-COMP:9697"/>
        <dbReference type="ChEBI" id="CHEBI:30616"/>
        <dbReference type="ChEBI" id="CHEBI:32551"/>
        <dbReference type="ChEBI" id="CHEBI:33019"/>
        <dbReference type="ChEBI" id="CHEBI:78442"/>
        <dbReference type="ChEBI" id="CHEBI:78529"/>
        <dbReference type="ChEBI" id="CHEBI:456215"/>
        <dbReference type="EC" id="6.1.1.6"/>
    </reaction>
</comment>
<protein>
    <recommendedName>
        <fullName evidence="11">Lysine--tRNA ligase</fullName>
        <ecNumber evidence="11">6.1.1.6</ecNumber>
    </recommendedName>
    <alternativeName>
        <fullName evidence="11">Lysyl-tRNA synthetase</fullName>
    </alternativeName>
</protein>
<evidence type="ECO:0000259" key="14">
    <source>
        <dbReference type="PROSITE" id="PS50862"/>
    </source>
</evidence>
<dbReference type="CDD" id="cd06848">
    <property type="entry name" value="GCS_H"/>
    <property type="match status" value="1"/>
</dbReference>
<dbReference type="Gene3D" id="2.60.40.10">
    <property type="entry name" value="Immunoglobulins"/>
    <property type="match status" value="1"/>
</dbReference>
<feature type="compositionally biased region" description="Low complexity" evidence="12">
    <location>
        <begin position="1073"/>
        <end position="1084"/>
    </location>
</feature>
<keyword evidence="6" id="KW-0067">ATP-binding</keyword>
<reference evidence="16" key="1">
    <citation type="journal article" date="2021" name="Cell">
        <title>Tracing the genetic footprints of vertebrate landing in non-teleost ray-finned fishes.</title>
        <authorList>
            <person name="Bi X."/>
            <person name="Wang K."/>
            <person name="Yang L."/>
            <person name="Pan H."/>
            <person name="Jiang H."/>
            <person name="Wei Q."/>
            <person name="Fang M."/>
            <person name="Yu H."/>
            <person name="Zhu C."/>
            <person name="Cai Y."/>
            <person name="He Y."/>
            <person name="Gan X."/>
            <person name="Zeng H."/>
            <person name="Yu D."/>
            <person name="Zhu Y."/>
            <person name="Jiang H."/>
            <person name="Qiu Q."/>
            <person name="Yang H."/>
            <person name="Zhang Y.E."/>
            <person name="Wang W."/>
            <person name="Zhu M."/>
            <person name="He S."/>
            <person name="Zhang G."/>
        </authorList>
    </citation>
    <scope>NUCLEOTIDE SEQUENCE</scope>
    <source>
        <strain evidence="16">Bchr_001</strain>
    </source>
</reference>
<dbReference type="InterPro" id="IPR018149">
    <property type="entry name" value="Lys-tRNA-synth_II_C"/>
</dbReference>
<dbReference type="InterPro" id="IPR000089">
    <property type="entry name" value="Biotin_lipoyl"/>
</dbReference>
<feature type="compositionally biased region" description="Basic and acidic residues" evidence="12">
    <location>
        <begin position="1413"/>
        <end position="1440"/>
    </location>
</feature>
<dbReference type="PRINTS" id="PR00982">
    <property type="entry name" value="TRNASYNTHLYS"/>
</dbReference>
<dbReference type="SMART" id="SM00429">
    <property type="entry name" value="IPT"/>
    <property type="match status" value="1"/>
</dbReference>
<evidence type="ECO:0000256" key="6">
    <source>
        <dbReference type="ARBA" id="ARBA00022840"/>
    </source>
</evidence>
<evidence type="ECO:0000259" key="13">
    <source>
        <dbReference type="PROSITE" id="PS50254"/>
    </source>
</evidence>
<dbReference type="PROSITE" id="PS00189">
    <property type="entry name" value="LIPOYL"/>
    <property type="match status" value="1"/>
</dbReference>
<evidence type="ECO:0000256" key="5">
    <source>
        <dbReference type="ARBA" id="ARBA00022823"/>
    </source>
</evidence>
<dbReference type="Pfam" id="PF01336">
    <property type="entry name" value="tRNA_anti-codon"/>
    <property type="match status" value="1"/>
</dbReference>
<feature type="region of interest" description="Disordered" evidence="12">
    <location>
        <begin position="578"/>
        <end position="598"/>
    </location>
</feature>